<protein>
    <submittedName>
        <fullName evidence="1">Uncharacterized protein</fullName>
    </submittedName>
</protein>
<keyword evidence="2" id="KW-1185">Reference proteome</keyword>
<dbReference type="Proteomes" id="UP000637383">
    <property type="component" value="Unassembled WGS sequence"/>
</dbReference>
<comment type="caution">
    <text evidence="1">The sequence shown here is derived from an EMBL/GenBank/DDBJ whole genome shotgun (WGS) entry which is preliminary data.</text>
</comment>
<evidence type="ECO:0000313" key="1">
    <source>
        <dbReference type="EMBL" id="MBD2733800.1"/>
    </source>
</evidence>
<proteinExistence type="predicted"/>
<evidence type="ECO:0000313" key="2">
    <source>
        <dbReference type="Proteomes" id="UP000637383"/>
    </source>
</evidence>
<gene>
    <name evidence="1" type="ORF">H6H03_07725</name>
</gene>
<accession>A0ABR8K695</accession>
<reference evidence="1 2" key="1">
    <citation type="journal article" date="2020" name="ISME J.">
        <title>Comparative genomics reveals insights into cyanobacterial evolution and habitat adaptation.</title>
        <authorList>
            <person name="Chen M.Y."/>
            <person name="Teng W.K."/>
            <person name="Zhao L."/>
            <person name="Hu C.X."/>
            <person name="Zhou Y.K."/>
            <person name="Han B.P."/>
            <person name="Song L.R."/>
            <person name="Shu W.S."/>
        </authorList>
    </citation>
    <scope>NUCLEOTIDE SEQUENCE [LARGE SCALE GENOMIC DNA]</scope>
    <source>
        <strain evidence="1 2">FACHB-159</strain>
    </source>
</reference>
<dbReference type="EMBL" id="JACJTU010000005">
    <property type="protein sequence ID" value="MBD2733800.1"/>
    <property type="molecule type" value="Genomic_DNA"/>
</dbReference>
<name>A0ABR8K695_9NOSO</name>
<organism evidence="1 2">
    <name type="scientific">Nostoc paludosum FACHB-159</name>
    <dbReference type="NCBI Taxonomy" id="2692908"/>
    <lineage>
        <taxon>Bacteria</taxon>
        <taxon>Bacillati</taxon>
        <taxon>Cyanobacteriota</taxon>
        <taxon>Cyanophyceae</taxon>
        <taxon>Nostocales</taxon>
        <taxon>Nostocaceae</taxon>
        <taxon>Nostoc</taxon>
    </lineage>
</organism>
<sequence length="49" mass="5510">MLLYILFAAPNLVENPILAIAKIIQDADHVLTPISISQRNFRNSSNFNI</sequence>